<dbReference type="AlphaFoldDB" id="A0A543ATR6"/>
<dbReference type="Gene3D" id="2.80.10.50">
    <property type="match status" value="3"/>
</dbReference>
<dbReference type="OrthoDB" id="5381276at2"/>
<dbReference type="SUPFAM" id="SSF50370">
    <property type="entry name" value="Ricin B-like lectins"/>
    <property type="match status" value="1"/>
</dbReference>
<dbReference type="InterPro" id="IPR035992">
    <property type="entry name" value="Ricin_B-like_lectins"/>
</dbReference>
<accession>A0A543ATR6</accession>
<reference evidence="3 4" key="1">
    <citation type="submission" date="2019-06" db="EMBL/GenBank/DDBJ databases">
        <title>Sequencing the genomes of 1000 actinobacteria strains.</title>
        <authorList>
            <person name="Klenk H.-P."/>
        </authorList>
    </citation>
    <scope>NUCLEOTIDE SEQUENCE [LARGE SCALE GENOMIC DNA]</scope>
    <source>
        <strain evidence="3 4">DSM 45928</strain>
    </source>
</reference>
<dbReference type="SMART" id="SM00458">
    <property type="entry name" value="RICIN"/>
    <property type="match status" value="1"/>
</dbReference>
<sequence>MSAKKWSRVVAALTIAGSVLGASLLAAAPAQAEPESVVAERLTLRLAADPGQVVNVKGAATADAVSVIQWAWSGANNELWEATATGGGYYRFAAVHSGKCLNVRGGGNADGTSIIQYRCRNGDNEQWKFVPTGNGYQVVAKSSGKCLNVRGGVGQGRELIQYTCTGVANDIWLPVWEATR</sequence>
<evidence type="ECO:0000313" key="4">
    <source>
        <dbReference type="Proteomes" id="UP000317043"/>
    </source>
</evidence>
<comment type="caution">
    <text evidence="3">The sequence shown here is derived from an EMBL/GenBank/DDBJ whole genome shotgun (WGS) entry which is preliminary data.</text>
</comment>
<dbReference type="PROSITE" id="PS50231">
    <property type="entry name" value="RICIN_B_LECTIN"/>
    <property type="match status" value="1"/>
</dbReference>
<dbReference type="CDD" id="cd00161">
    <property type="entry name" value="beta-trefoil_Ricin-like"/>
    <property type="match status" value="1"/>
</dbReference>
<keyword evidence="3" id="KW-0430">Lectin</keyword>
<dbReference type="EMBL" id="VFOW01000001">
    <property type="protein sequence ID" value="TQL75968.1"/>
    <property type="molecule type" value="Genomic_DNA"/>
</dbReference>
<dbReference type="InterPro" id="IPR000772">
    <property type="entry name" value="Ricin_B_lectin"/>
</dbReference>
<keyword evidence="4" id="KW-1185">Reference proteome</keyword>
<feature type="domain" description="Ricin B lectin" evidence="2">
    <location>
        <begin position="40"/>
        <end position="175"/>
    </location>
</feature>
<evidence type="ECO:0000313" key="3">
    <source>
        <dbReference type="EMBL" id="TQL75968.1"/>
    </source>
</evidence>
<protein>
    <submittedName>
        <fullName evidence="3">Ricin-type beta-trefoil lectin protein</fullName>
    </submittedName>
</protein>
<organism evidence="3 4">
    <name type="scientific">Stackebrandtia endophytica</name>
    <dbReference type="NCBI Taxonomy" id="1496996"/>
    <lineage>
        <taxon>Bacteria</taxon>
        <taxon>Bacillati</taxon>
        <taxon>Actinomycetota</taxon>
        <taxon>Actinomycetes</taxon>
        <taxon>Glycomycetales</taxon>
        <taxon>Glycomycetaceae</taxon>
        <taxon>Stackebrandtia</taxon>
    </lineage>
</organism>
<feature type="signal peptide" evidence="1">
    <location>
        <begin position="1"/>
        <end position="32"/>
    </location>
</feature>
<name>A0A543ATR6_9ACTN</name>
<feature type="chain" id="PRO_5021769565" evidence="1">
    <location>
        <begin position="33"/>
        <end position="180"/>
    </location>
</feature>
<dbReference type="InParanoid" id="A0A543ATR6"/>
<proteinExistence type="predicted"/>
<dbReference type="GO" id="GO:0030246">
    <property type="term" value="F:carbohydrate binding"/>
    <property type="evidence" value="ECO:0007669"/>
    <property type="project" value="UniProtKB-KW"/>
</dbReference>
<dbReference type="RefSeq" id="WP_142036665.1">
    <property type="nucleotide sequence ID" value="NZ_JBHTGS010000001.1"/>
</dbReference>
<keyword evidence="1" id="KW-0732">Signal</keyword>
<gene>
    <name evidence="3" type="ORF">FB566_1488</name>
</gene>
<dbReference type="Pfam" id="PF14200">
    <property type="entry name" value="RicinB_lectin_2"/>
    <property type="match status" value="2"/>
</dbReference>
<evidence type="ECO:0000259" key="2">
    <source>
        <dbReference type="SMART" id="SM00458"/>
    </source>
</evidence>
<dbReference type="Proteomes" id="UP000317043">
    <property type="component" value="Unassembled WGS sequence"/>
</dbReference>
<evidence type="ECO:0000256" key="1">
    <source>
        <dbReference type="SAM" id="SignalP"/>
    </source>
</evidence>